<dbReference type="InterPro" id="IPR029039">
    <property type="entry name" value="Flavoprotein-like_sf"/>
</dbReference>
<dbReference type="GO" id="GO:0003955">
    <property type="term" value="F:NAD(P)H dehydrogenase (quinone) activity"/>
    <property type="evidence" value="ECO:0007669"/>
    <property type="project" value="UniProtKB-EC"/>
</dbReference>
<feature type="domain" description="Flavodoxin-like" evidence="2">
    <location>
        <begin position="6"/>
        <end position="191"/>
    </location>
</feature>
<dbReference type="EC" id="1.6.5.2" evidence="3"/>
<gene>
    <name evidence="3" type="ORF">J2Z34_001386</name>
</gene>
<dbReference type="SUPFAM" id="SSF52218">
    <property type="entry name" value="Flavoproteins"/>
    <property type="match status" value="1"/>
</dbReference>
<dbReference type="InterPro" id="IPR005025">
    <property type="entry name" value="FMN_Rdtase-like_dom"/>
</dbReference>
<name>A0ABS4G316_9CLOT</name>
<comment type="caution">
    <text evidence="3">The sequence shown here is derived from an EMBL/GenBank/DDBJ whole genome shotgun (WGS) entry which is preliminary data.</text>
</comment>
<dbReference type="Gene3D" id="3.40.50.360">
    <property type="match status" value="1"/>
</dbReference>
<keyword evidence="3" id="KW-0560">Oxidoreductase</keyword>
<dbReference type="PANTHER" id="PTHR30546:SF23">
    <property type="entry name" value="FLAVOPROTEIN-LIKE PROTEIN YCP4-RELATED"/>
    <property type="match status" value="1"/>
</dbReference>
<dbReference type="InterPro" id="IPR008254">
    <property type="entry name" value="Flavodoxin/NO_synth"/>
</dbReference>
<evidence type="ECO:0000259" key="2">
    <source>
        <dbReference type="PROSITE" id="PS50902"/>
    </source>
</evidence>
<dbReference type="InterPro" id="IPR010089">
    <property type="entry name" value="Flavoprotein_WrbA-like"/>
</dbReference>
<dbReference type="EMBL" id="JAGGKC010000009">
    <property type="protein sequence ID" value="MBP1918906.1"/>
    <property type="molecule type" value="Genomic_DNA"/>
</dbReference>
<comment type="similarity">
    <text evidence="1">Belongs to the WrbA family.</text>
</comment>
<accession>A0ABS4G316</accession>
<proteinExistence type="inferred from homology"/>
<dbReference type="PROSITE" id="PS50902">
    <property type="entry name" value="FLAVODOXIN_LIKE"/>
    <property type="match status" value="1"/>
</dbReference>
<sequence length="202" mass="21526">MDKVKLAIVYYSSTGGNTQMVNWAKDAGEAAGAEVRLLKVPELAPPNAIAANPLWQANHDATSDVQVVTPDDLVWADAIIFSSPTRYGVMASQMKQFIDTLGGVWSQGLLVNKVMSAMSSAMNLHGGVEETVRSFHTVFFHLGAIIVGPGYIDPSVYKAGGNPYGTTAQVLDGKIVNDIEDAVKFQAKRTIDIAAKVTGKSV</sequence>
<evidence type="ECO:0000256" key="1">
    <source>
        <dbReference type="ARBA" id="ARBA00006961"/>
    </source>
</evidence>
<dbReference type="NCBIfam" id="TIGR01755">
    <property type="entry name" value="flav_wrbA"/>
    <property type="match status" value="1"/>
</dbReference>
<dbReference type="NCBIfam" id="NF002999">
    <property type="entry name" value="PRK03767.1"/>
    <property type="match status" value="1"/>
</dbReference>
<protein>
    <submittedName>
        <fullName evidence="3">NAD(P)H dehydrogenase (Quinone)</fullName>
        <ecNumber evidence="3">1.6.5.2</ecNumber>
    </submittedName>
</protein>
<dbReference type="PANTHER" id="PTHR30546">
    <property type="entry name" value="FLAVODOXIN-RELATED PROTEIN WRBA-RELATED"/>
    <property type="match status" value="1"/>
</dbReference>
<evidence type="ECO:0000313" key="3">
    <source>
        <dbReference type="EMBL" id="MBP1918906.1"/>
    </source>
</evidence>
<dbReference type="Pfam" id="PF03358">
    <property type="entry name" value="FMN_red"/>
    <property type="match status" value="1"/>
</dbReference>
<organism evidence="3 4">
    <name type="scientific">Youngiibacter multivorans</name>
    <dbReference type="NCBI Taxonomy" id="937251"/>
    <lineage>
        <taxon>Bacteria</taxon>
        <taxon>Bacillati</taxon>
        <taxon>Bacillota</taxon>
        <taxon>Clostridia</taxon>
        <taxon>Eubacteriales</taxon>
        <taxon>Clostridiaceae</taxon>
        <taxon>Youngiibacter</taxon>
    </lineage>
</organism>
<dbReference type="RefSeq" id="WP_209459127.1">
    <property type="nucleotide sequence ID" value="NZ_JAGGKC010000009.1"/>
</dbReference>
<reference evidence="3 4" key="1">
    <citation type="submission" date="2021-03" db="EMBL/GenBank/DDBJ databases">
        <title>Genomic Encyclopedia of Type Strains, Phase IV (KMG-IV): sequencing the most valuable type-strain genomes for metagenomic binning, comparative biology and taxonomic classification.</title>
        <authorList>
            <person name="Goeker M."/>
        </authorList>
    </citation>
    <scope>NUCLEOTIDE SEQUENCE [LARGE SCALE GENOMIC DNA]</scope>
    <source>
        <strain evidence="3 4">DSM 6139</strain>
    </source>
</reference>
<dbReference type="Proteomes" id="UP001519271">
    <property type="component" value="Unassembled WGS sequence"/>
</dbReference>
<evidence type="ECO:0000313" key="4">
    <source>
        <dbReference type="Proteomes" id="UP001519271"/>
    </source>
</evidence>
<keyword evidence="4" id="KW-1185">Reference proteome</keyword>